<reference evidence="1 3" key="2">
    <citation type="journal article" date="2018" name="Plant J.">
        <title>The Physcomitrella patens chromosome-scale assembly reveals moss genome structure and evolution.</title>
        <authorList>
            <person name="Lang D."/>
            <person name="Ullrich K.K."/>
            <person name="Murat F."/>
            <person name="Fuchs J."/>
            <person name="Jenkins J."/>
            <person name="Haas F.B."/>
            <person name="Piednoel M."/>
            <person name="Gundlach H."/>
            <person name="Van Bel M."/>
            <person name="Meyberg R."/>
            <person name="Vives C."/>
            <person name="Morata J."/>
            <person name="Symeonidi A."/>
            <person name="Hiss M."/>
            <person name="Muchero W."/>
            <person name="Kamisugi Y."/>
            <person name="Saleh O."/>
            <person name="Blanc G."/>
            <person name="Decker E.L."/>
            <person name="van Gessel N."/>
            <person name="Grimwood J."/>
            <person name="Hayes R.D."/>
            <person name="Graham S.W."/>
            <person name="Gunter L.E."/>
            <person name="McDaniel S.F."/>
            <person name="Hoernstein S.N.W."/>
            <person name="Larsson A."/>
            <person name="Li F.W."/>
            <person name="Perroud P.F."/>
            <person name="Phillips J."/>
            <person name="Ranjan P."/>
            <person name="Rokshar D.S."/>
            <person name="Rothfels C.J."/>
            <person name="Schneider L."/>
            <person name="Shu S."/>
            <person name="Stevenson D.W."/>
            <person name="Thummler F."/>
            <person name="Tillich M."/>
            <person name="Villarreal Aguilar J.C."/>
            <person name="Widiez T."/>
            <person name="Wong G.K."/>
            <person name="Wymore A."/>
            <person name="Zhang Y."/>
            <person name="Zimmer A.D."/>
            <person name="Quatrano R.S."/>
            <person name="Mayer K.F.X."/>
            <person name="Goodstein D."/>
            <person name="Casacuberta J.M."/>
            <person name="Vandepoele K."/>
            <person name="Reski R."/>
            <person name="Cuming A.C."/>
            <person name="Tuskan G.A."/>
            <person name="Maumus F."/>
            <person name="Salse J."/>
            <person name="Schmutz J."/>
            <person name="Rensing S.A."/>
        </authorList>
    </citation>
    <scope>NUCLEOTIDE SEQUENCE [LARGE SCALE GENOMIC DNA]</scope>
    <source>
        <strain evidence="2 3">cv. Gransden 2004</strain>
    </source>
</reference>
<accession>A0A2K1ITW3</accession>
<evidence type="ECO:0000313" key="2">
    <source>
        <dbReference type="EnsemblPlants" id="PAC:32946912.CDS.1"/>
    </source>
</evidence>
<dbReference type="Gramene" id="Pp3c20_3350V3.1">
    <property type="protein sequence ID" value="PAC:32946912.CDS.1"/>
    <property type="gene ID" value="Pp3c20_3350"/>
</dbReference>
<protein>
    <submittedName>
        <fullName evidence="1 2">Uncharacterized protein</fullName>
    </submittedName>
</protein>
<reference evidence="1 3" key="1">
    <citation type="journal article" date="2008" name="Science">
        <title>The Physcomitrella genome reveals evolutionary insights into the conquest of land by plants.</title>
        <authorList>
            <person name="Rensing S."/>
            <person name="Lang D."/>
            <person name="Zimmer A."/>
            <person name="Terry A."/>
            <person name="Salamov A."/>
            <person name="Shapiro H."/>
            <person name="Nishiyama T."/>
            <person name="Perroud P.-F."/>
            <person name="Lindquist E."/>
            <person name="Kamisugi Y."/>
            <person name="Tanahashi T."/>
            <person name="Sakakibara K."/>
            <person name="Fujita T."/>
            <person name="Oishi K."/>
            <person name="Shin-I T."/>
            <person name="Kuroki Y."/>
            <person name="Toyoda A."/>
            <person name="Suzuki Y."/>
            <person name="Hashimoto A."/>
            <person name="Yamaguchi K."/>
            <person name="Sugano A."/>
            <person name="Kohara Y."/>
            <person name="Fujiyama A."/>
            <person name="Anterola A."/>
            <person name="Aoki S."/>
            <person name="Ashton N."/>
            <person name="Barbazuk W.B."/>
            <person name="Barker E."/>
            <person name="Bennetzen J."/>
            <person name="Bezanilla M."/>
            <person name="Blankenship R."/>
            <person name="Cho S.H."/>
            <person name="Dutcher S."/>
            <person name="Estelle M."/>
            <person name="Fawcett J.A."/>
            <person name="Gundlach H."/>
            <person name="Hanada K."/>
            <person name="Heyl A."/>
            <person name="Hicks K.A."/>
            <person name="Hugh J."/>
            <person name="Lohr M."/>
            <person name="Mayer K."/>
            <person name="Melkozernov A."/>
            <person name="Murata T."/>
            <person name="Nelson D."/>
            <person name="Pils B."/>
            <person name="Prigge M."/>
            <person name="Reiss B."/>
            <person name="Renner T."/>
            <person name="Rombauts S."/>
            <person name="Rushton P."/>
            <person name="Sanderfoot A."/>
            <person name="Schween G."/>
            <person name="Shiu S.-H."/>
            <person name="Stueber K."/>
            <person name="Theodoulou F.L."/>
            <person name="Tu H."/>
            <person name="Van de Peer Y."/>
            <person name="Verrier P.J."/>
            <person name="Waters E."/>
            <person name="Wood A."/>
            <person name="Yang L."/>
            <person name="Cove D."/>
            <person name="Cuming A."/>
            <person name="Hasebe M."/>
            <person name="Lucas S."/>
            <person name="Mishler D.B."/>
            <person name="Reski R."/>
            <person name="Grigoriev I."/>
            <person name="Quatrano R.S."/>
            <person name="Boore J.L."/>
        </authorList>
    </citation>
    <scope>NUCLEOTIDE SEQUENCE [LARGE SCALE GENOMIC DNA]</scope>
    <source>
        <strain evidence="2 3">cv. Gransden 2004</strain>
    </source>
</reference>
<dbReference type="Proteomes" id="UP000006727">
    <property type="component" value="Chromosome 20"/>
</dbReference>
<proteinExistence type="predicted"/>
<evidence type="ECO:0000313" key="1">
    <source>
        <dbReference type="EMBL" id="PNR32712.1"/>
    </source>
</evidence>
<dbReference type="AlphaFoldDB" id="A0A2K1ITW3"/>
<organism evidence="1">
    <name type="scientific">Physcomitrium patens</name>
    <name type="common">Spreading-leaved earth moss</name>
    <name type="synonym">Physcomitrella patens</name>
    <dbReference type="NCBI Taxonomy" id="3218"/>
    <lineage>
        <taxon>Eukaryota</taxon>
        <taxon>Viridiplantae</taxon>
        <taxon>Streptophyta</taxon>
        <taxon>Embryophyta</taxon>
        <taxon>Bryophyta</taxon>
        <taxon>Bryophytina</taxon>
        <taxon>Bryopsida</taxon>
        <taxon>Funariidae</taxon>
        <taxon>Funariales</taxon>
        <taxon>Funariaceae</taxon>
        <taxon>Physcomitrium</taxon>
    </lineage>
</organism>
<gene>
    <name evidence="1" type="ORF">PHYPA_024654</name>
</gene>
<sequence length="142" mass="17089">MTKNMTVSVFMQYVHNLLNYLKEINELQMDIVIIYKILKNLLKKYEMFVRMLWSEKVMPFLSNLASRLHMEELEMKLRSRLNEKTFMIGTRNTPQRTFTRFRNLNQSSNNFQRTPSQAWTAIGESKEQHTTITYHWYGKVAN</sequence>
<dbReference type="EnsemblPlants" id="Pp3c20_3350V3.1">
    <property type="protein sequence ID" value="PAC:32946912.CDS.1"/>
    <property type="gene ID" value="Pp3c20_3350"/>
</dbReference>
<evidence type="ECO:0000313" key="3">
    <source>
        <dbReference type="Proteomes" id="UP000006727"/>
    </source>
</evidence>
<name>A0A2K1ITW3_PHYPA</name>
<reference evidence="2" key="3">
    <citation type="submission" date="2020-12" db="UniProtKB">
        <authorList>
            <consortium name="EnsemblPlants"/>
        </authorList>
    </citation>
    <scope>IDENTIFICATION</scope>
</reference>
<dbReference type="EMBL" id="ABEU02000020">
    <property type="protein sequence ID" value="PNR32712.1"/>
    <property type="molecule type" value="Genomic_DNA"/>
</dbReference>
<dbReference type="InParanoid" id="A0A2K1ITW3"/>
<keyword evidence="3" id="KW-1185">Reference proteome</keyword>